<keyword evidence="5" id="KW-1185">Reference proteome</keyword>
<feature type="compositionally biased region" description="Basic and acidic residues" evidence="3">
    <location>
        <begin position="242"/>
        <end position="257"/>
    </location>
</feature>
<feature type="compositionally biased region" description="Polar residues" evidence="3">
    <location>
        <begin position="282"/>
        <end position="292"/>
    </location>
</feature>
<feature type="region of interest" description="Disordered" evidence="3">
    <location>
        <begin position="76"/>
        <end position="102"/>
    </location>
</feature>
<evidence type="ECO:0000256" key="1">
    <source>
        <dbReference type="ARBA" id="ARBA00010807"/>
    </source>
</evidence>
<dbReference type="AlphaFoldDB" id="A0A5A9N512"/>
<comment type="caution">
    <text evidence="4">The sequence shown here is derived from an EMBL/GenBank/DDBJ whole genome shotgun (WGS) entry which is preliminary data.</text>
</comment>
<dbReference type="GO" id="GO:0005737">
    <property type="term" value="C:cytoplasm"/>
    <property type="evidence" value="ECO:0007669"/>
    <property type="project" value="TreeGrafter"/>
</dbReference>
<feature type="compositionally biased region" description="Low complexity" evidence="3">
    <location>
        <begin position="228"/>
        <end position="241"/>
    </location>
</feature>
<evidence type="ECO:0000313" key="4">
    <source>
        <dbReference type="EMBL" id="KAA0704423.1"/>
    </source>
</evidence>
<feature type="region of interest" description="Disordered" evidence="3">
    <location>
        <begin position="322"/>
        <end position="535"/>
    </location>
</feature>
<comment type="similarity">
    <text evidence="1">Belongs to the dapper family.</text>
</comment>
<sequence length="563" mass="62079">MYRLLSLERGRRKRRLELSLAGICELEMLKQRHETLISRALALHAPDSPIRAHDDCCSRRPPDSLMNILQHQVGELRVDTDSSSVEPPTDAGDPQPSSVSVLDSSGLSEISQLFAQSDHLTERPKSAGDVFAVDGSCGMRAVVPRSLSAPHPPLEGITEGLGEEELWSWRSAEEDPTEEDYRQAQRVETFILGLIQSRSLSLRPNKPRTSLGPETRGVVRQSSLSYKESPYSPERSNSSPSPERHAWSRPGLDEEQHVRYPKPALAGIRSTSLDFPCAALDPSSSETESPQHFQGYPPTRSASSDEQLVNGQYIPAQPCHAQTRATPQRAHVTPKPACGTYSPERVPAKTRAAQKKCRFTEEKVTSKKPGRKACRAQSENSLLGQRVSERKYNTVELDASRSVQPKTRRPPGTSGHRRWRSTLELSQDEAEPPSEQPIRRSRKPRPAPPPCVYTQPPQHHHQPHLHAEFPQRAPLCLPDPVAGESESSLSEAESPGSSSLSSDSDESGGLVWPQQLPPQLAPPSPPAGTPPQPKAFVKIKASHALKKKILRFRTGSLKVMTTV</sequence>
<organism evidence="4 5">
    <name type="scientific">Triplophysa tibetana</name>
    <dbReference type="NCBI Taxonomy" id="1572043"/>
    <lineage>
        <taxon>Eukaryota</taxon>
        <taxon>Metazoa</taxon>
        <taxon>Chordata</taxon>
        <taxon>Craniata</taxon>
        <taxon>Vertebrata</taxon>
        <taxon>Euteleostomi</taxon>
        <taxon>Actinopterygii</taxon>
        <taxon>Neopterygii</taxon>
        <taxon>Teleostei</taxon>
        <taxon>Ostariophysi</taxon>
        <taxon>Cypriniformes</taxon>
        <taxon>Nemacheilidae</taxon>
        <taxon>Triplophysa</taxon>
    </lineage>
</organism>
<feature type="compositionally biased region" description="Pro residues" evidence="3">
    <location>
        <begin position="515"/>
        <end position="533"/>
    </location>
</feature>
<accession>A0A5A9N512</accession>
<protein>
    <submittedName>
        <fullName evidence="4">Dapper-like protein 1</fullName>
    </submittedName>
</protein>
<feature type="compositionally biased region" description="Low complexity" evidence="3">
    <location>
        <begin position="482"/>
        <end position="514"/>
    </location>
</feature>
<dbReference type="GO" id="GO:0090090">
    <property type="term" value="P:negative regulation of canonical Wnt signaling pathway"/>
    <property type="evidence" value="ECO:0007669"/>
    <property type="project" value="TreeGrafter"/>
</dbReference>
<proteinExistence type="inferred from homology"/>
<evidence type="ECO:0000313" key="5">
    <source>
        <dbReference type="Proteomes" id="UP000324632"/>
    </source>
</evidence>
<feature type="region of interest" description="Disordered" evidence="3">
    <location>
        <begin position="202"/>
        <end position="257"/>
    </location>
</feature>
<dbReference type="InterPro" id="IPR024843">
    <property type="entry name" value="Dapper"/>
</dbReference>
<dbReference type="EMBL" id="SOYY01000023">
    <property type="protein sequence ID" value="KAA0704423.1"/>
    <property type="molecule type" value="Genomic_DNA"/>
</dbReference>
<gene>
    <name evidence="4" type="ORF">E1301_Tti024005</name>
</gene>
<dbReference type="PANTHER" id="PTHR15919">
    <property type="entry name" value="DAPPER-RELATED"/>
    <property type="match status" value="1"/>
</dbReference>
<dbReference type="Proteomes" id="UP000324632">
    <property type="component" value="Chromosome 23"/>
</dbReference>
<dbReference type="PANTHER" id="PTHR15919:SF1">
    <property type="entry name" value="DAPPER HOMOLOG 3"/>
    <property type="match status" value="1"/>
</dbReference>
<reference evidence="4 5" key="1">
    <citation type="journal article" date="2019" name="Mol. Ecol. Resour.">
        <title>Chromosome-level genome assembly of Triplophysa tibetana, a fish adapted to the harsh high-altitude environment of the Tibetan Plateau.</title>
        <authorList>
            <person name="Yang X."/>
            <person name="Liu H."/>
            <person name="Ma Z."/>
            <person name="Zou Y."/>
            <person name="Zou M."/>
            <person name="Mao Y."/>
            <person name="Li X."/>
            <person name="Wang H."/>
            <person name="Chen T."/>
            <person name="Wang W."/>
            <person name="Yang R."/>
        </authorList>
    </citation>
    <scope>NUCLEOTIDE SEQUENCE [LARGE SCALE GENOMIC DNA]</scope>
    <source>
        <strain evidence="4">TTIB1903HZAU</strain>
        <tissue evidence="4">Muscle</tissue>
    </source>
</reference>
<keyword evidence="2" id="KW-0175">Coiled coil</keyword>
<evidence type="ECO:0000256" key="3">
    <source>
        <dbReference type="SAM" id="MobiDB-lite"/>
    </source>
</evidence>
<feature type="region of interest" description="Disordered" evidence="3">
    <location>
        <begin position="279"/>
        <end position="304"/>
    </location>
</feature>
<evidence type="ECO:0000256" key="2">
    <source>
        <dbReference type="ARBA" id="ARBA00023054"/>
    </source>
</evidence>
<dbReference type="Pfam" id="PF15268">
    <property type="entry name" value="Dapper"/>
    <property type="match status" value="1"/>
</dbReference>
<name>A0A5A9N512_9TELE</name>